<reference evidence="2" key="1">
    <citation type="journal article" date="2012" name="Science">
        <title>Fermentation, hydrogen, and sulfur metabolism in multiple uncultivated bacterial phyla.</title>
        <authorList>
            <person name="Wrighton K.C."/>
            <person name="Thomas B.C."/>
            <person name="Sharon I."/>
            <person name="Miller C.S."/>
            <person name="Castelle C.J."/>
            <person name="VerBerkmoes N.C."/>
            <person name="Wilkins M.J."/>
            <person name="Hettich R.L."/>
            <person name="Lipton M.S."/>
            <person name="Williams K.H."/>
            <person name="Long P.E."/>
            <person name="Banfield J.F."/>
        </authorList>
    </citation>
    <scope>NUCLEOTIDE SEQUENCE [LARGE SCALE GENOMIC DNA]</scope>
</reference>
<feature type="coiled-coil region" evidence="1">
    <location>
        <begin position="220"/>
        <end position="247"/>
    </location>
</feature>
<dbReference type="EMBL" id="AMFJ01000538">
    <property type="protein sequence ID" value="EKE27150.1"/>
    <property type="molecule type" value="Genomic_DNA"/>
</dbReference>
<sequence>MRVGLVLLLDEKVHNVANSKKYEENMSHLKKEIEDFLQSGKNLYIFLSKKESYPLASSVTSPRKGQNTYNTYTKTNYDFLPINIGAIVSASGKHIEFSGNSIFNDLYKKFKGNLEYQVYVENINNSQVVFTGKDKTKILGAIYKAGNGNVVTLPYLKYDTNKFIEYREKEDKSYWTDEAVKFGNNFIDCLLAIDQQLLQDSEKTPPPKWSNQEKFSSKKTIKIEKEIQQNEKEIKKIKSKNNKLYEELSDENVLKDLLFEQGKPLENAVIKALHILGYEAENYDDGSLELDQVILSPEKYRFIGECEGKDNKDINITKFRQLLESLNADFARDEVEEKALGILFGNPERLKDPNERTLDFTQKCKTWAEREKIALVNTVDLFTIVNYLNENKNEECKKACRQAILDWLWWIVKFPNIPN</sequence>
<evidence type="ECO:0000256" key="1">
    <source>
        <dbReference type="SAM" id="Coils"/>
    </source>
</evidence>
<accession>K2GV42</accession>
<name>K2GV42_9BACT</name>
<comment type="caution">
    <text evidence="2">The sequence shown here is derived from an EMBL/GenBank/DDBJ whole genome shotgun (WGS) entry which is preliminary data.</text>
</comment>
<protein>
    <submittedName>
        <fullName evidence="2">Uncharacterized protein</fullName>
    </submittedName>
</protein>
<gene>
    <name evidence="2" type="ORF">ACD_4C00022G0003</name>
</gene>
<organism evidence="2">
    <name type="scientific">uncultured bacterium</name>
    <name type="common">gcode 4</name>
    <dbReference type="NCBI Taxonomy" id="1234023"/>
    <lineage>
        <taxon>Bacteria</taxon>
        <taxon>environmental samples</taxon>
    </lineage>
</organism>
<proteinExistence type="predicted"/>
<evidence type="ECO:0000313" key="2">
    <source>
        <dbReference type="EMBL" id="EKE27150.1"/>
    </source>
</evidence>
<keyword evidence="1" id="KW-0175">Coiled coil</keyword>
<dbReference type="AlphaFoldDB" id="K2GV42"/>